<name>A0AAF0DQJ1_9BASI</name>
<feature type="binding site" evidence="5">
    <location>
        <position position="321"/>
    </location>
    <ligand>
        <name>phosphoenolpyruvate</name>
        <dbReference type="ChEBI" id="CHEBI:58702"/>
    </ligand>
</feature>
<organism evidence="7 8">
    <name type="scientific">Malassezia brasiliensis</name>
    <dbReference type="NCBI Taxonomy" id="1821822"/>
    <lineage>
        <taxon>Eukaryota</taxon>
        <taxon>Fungi</taxon>
        <taxon>Dikarya</taxon>
        <taxon>Basidiomycota</taxon>
        <taxon>Ustilaginomycotina</taxon>
        <taxon>Malasseziomycetes</taxon>
        <taxon>Malasseziales</taxon>
        <taxon>Malasseziaceae</taxon>
        <taxon>Malassezia</taxon>
    </lineage>
</organism>
<dbReference type="EMBL" id="CP119951">
    <property type="protein sequence ID" value="WFC93562.1"/>
    <property type="molecule type" value="Genomic_DNA"/>
</dbReference>
<evidence type="ECO:0000256" key="6">
    <source>
        <dbReference type="RuleBase" id="RU363071"/>
    </source>
</evidence>
<feature type="binding site" evidence="5">
    <location>
        <position position="430"/>
    </location>
    <ligand>
        <name>Mn(2+)</name>
        <dbReference type="ChEBI" id="CHEBI:29035"/>
    </ligand>
</feature>
<feature type="binding site" evidence="5">
    <location>
        <position position="104"/>
    </location>
    <ligand>
        <name>phosphoenolpyruvate</name>
        <dbReference type="ChEBI" id="CHEBI:58702"/>
    </ligand>
</feature>
<evidence type="ECO:0000313" key="8">
    <source>
        <dbReference type="Proteomes" id="UP001216638"/>
    </source>
</evidence>
<dbReference type="Pfam" id="PF01474">
    <property type="entry name" value="DAHP_synth_2"/>
    <property type="match status" value="1"/>
</dbReference>
<dbReference type="PANTHER" id="PTHR21337">
    <property type="entry name" value="PHOSPHO-2-DEHYDRO-3-DEOXYHEPTONATE ALDOLASE 1, 2"/>
    <property type="match status" value="1"/>
</dbReference>
<accession>A0AAF0DQJ1</accession>
<evidence type="ECO:0000256" key="4">
    <source>
        <dbReference type="ARBA" id="ARBA00047508"/>
    </source>
</evidence>
<comment type="catalytic activity">
    <reaction evidence="4 6">
        <text>D-erythrose 4-phosphate + phosphoenolpyruvate + H2O = 7-phospho-2-dehydro-3-deoxy-D-arabino-heptonate + phosphate</text>
        <dbReference type="Rhea" id="RHEA:14717"/>
        <dbReference type="ChEBI" id="CHEBI:15377"/>
        <dbReference type="ChEBI" id="CHEBI:16897"/>
        <dbReference type="ChEBI" id="CHEBI:43474"/>
        <dbReference type="ChEBI" id="CHEBI:58394"/>
        <dbReference type="ChEBI" id="CHEBI:58702"/>
        <dbReference type="EC" id="2.5.1.54"/>
    </reaction>
</comment>
<proteinExistence type="inferred from homology"/>
<comment type="similarity">
    <text evidence="2 6">Belongs to the class-II DAHP synthase family.</text>
</comment>
<feature type="binding site" evidence="5">
    <location>
        <position position="399"/>
    </location>
    <ligand>
        <name>Mn(2+)</name>
        <dbReference type="ChEBI" id="CHEBI:29035"/>
    </ligand>
</feature>
<evidence type="ECO:0000256" key="3">
    <source>
        <dbReference type="ARBA" id="ARBA00022679"/>
    </source>
</evidence>
<feature type="binding site" evidence="5">
    <location>
        <position position="355"/>
    </location>
    <ligand>
        <name>Mn(2+)</name>
        <dbReference type="ChEBI" id="CHEBI:29035"/>
    </ligand>
</feature>
<feature type="binding site" evidence="5">
    <location>
        <position position="65"/>
    </location>
    <ligand>
        <name>Mn(2+)</name>
        <dbReference type="ChEBI" id="CHEBI:29035"/>
    </ligand>
</feature>
<evidence type="ECO:0000313" key="7">
    <source>
        <dbReference type="EMBL" id="WFC93562.1"/>
    </source>
</evidence>
<dbReference type="GO" id="GO:0009073">
    <property type="term" value="P:aromatic amino acid family biosynthetic process"/>
    <property type="evidence" value="ECO:0007669"/>
    <property type="project" value="UniProtKB-KW"/>
</dbReference>
<reference evidence="7" key="1">
    <citation type="submission" date="2023-03" db="EMBL/GenBank/DDBJ databases">
        <title>Mating type loci evolution in Malassezia.</title>
        <authorList>
            <person name="Coelho M.A."/>
        </authorList>
    </citation>
    <scope>NUCLEOTIDE SEQUENCE</scope>
    <source>
        <strain evidence="7">CBS 14135</strain>
    </source>
</reference>
<dbReference type="GO" id="GO:0008652">
    <property type="term" value="P:amino acid biosynthetic process"/>
    <property type="evidence" value="ECO:0007669"/>
    <property type="project" value="UniProtKB-KW"/>
</dbReference>
<dbReference type="GO" id="GO:0003849">
    <property type="term" value="F:3-deoxy-7-phosphoheptulonate synthase activity"/>
    <property type="evidence" value="ECO:0007669"/>
    <property type="project" value="UniProtKB-EC"/>
</dbReference>
<dbReference type="InterPro" id="IPR013785">
    <property type="entry name" value="Aldolase_TIM"/>
</dbReference>
<keyword evidence="6" id="KW-0057">Aromatic amino acid biosynthesis</keyword>
<keyword evidence="3 6" id="KW-0808">Transferase</keyword>
<evidence type="ECO:0000256" key="5">
    <source>
        <dbReference type="PIRSR" id="PIRSR602480-1"/>
    </source>
</evidence>
<keyword evidence="5" id="KW-0170">Cobalt</keyword>
<gene>
    <name evidence="7" type="ORF">MBRA1_000182</name>
</gene>
<keyword evidence="5" id="KW-0464">Manganese</keyword>
<dbReference type="PANTHER" id="PTHR21337:SF0">
    <property type="entry name" value="PHOSPHO-2-DEHYDRO-3-DEOXYHEPTONATE ALDOLASE"/>
    <property type="match status" value="1"/>
</dbReference>
<dbReference type="Proteomes" id="UP001216638">
    <property type="component" value="Chromosome 1"/>
</dbReference>
<keyword evidence="6" id="KW-0028">Amino-acid biosynthesis</keyword>
<dbReference type="AlphaFoldDB" id="A0AAF0DQJ1"/>
<dbReference type="Gene3D" id="3.20.20.70">
    <property type="entry name" value="Aldolase class I"/>
    <property type="match status" value="1"/>
</dbReference>
<keyword evidence="8" id="KW-1185">Reference proteome</keyword>
<sequence>MGKDSWREKRIEQDVKYTDEAHLKRVLSQLESLPGLVTPVEIDRLREQMAQVADGNAFLLQCGDCAELFSYCNPKQIEAKLKLTLLMSLILIHGVRLPVVRIGRMAGQYAKPRSKPTEVVELPNGEKRTVLSFRGDNVNGLGLDEREPDPERLLSAYFHSAATLNYVRSWISSGYADLHAPHAWSFHHVQSEYLQREFTRITDSIVDTLDFMKTVGADPGRHNSNALSTVDYFVSHEGLMLEYESVLTRDTEQGPYDLSAHTIWLGDRTRQLDGAHVEFFRSIRNPIGIKVGPSMSAEDLIRILDIVNPNLEKGRVTLISRYGAKKINDLLPAHIRAVKNSRHNGLVIWCCDPMHGNTISSPLNPSIKTRMFTDIVKELTCSLRIHAEEESRLGGVHLELTGDEGVTECIGGSMELSDEDLSRRYLTYCDPRLNYEQSLDIAFMISEVLRAQRKGTAAVSDTIVKVLAHTIDDGEESP</sequence>
<dbReference type="EC" id="2.5.1.54" evidence="6"/>
<evidence type="ECO:0000256" key="1">
    <source>
        <dbReference type="ARBA" id="ARBA00004688"/>
    </source>
</evidence>
<dbReference type="InterPro" id="IPR002480">
    <property type="entry name" value="DAHP_synth_2"/>
</dbReference>
<dbReference type="SUPFAM" id="SSF51569">
    <property type="entry name" value="Aldolase"/>
    <property type="match status" value="1"/>
</dbReference>
<evidence type="ECO:0000256" key="2">
    <source>
        <dbReference type="ARBA" id="ARBA00008911"/>
    </source>
</evidence>
<feature type="binding site" evidence="5">
    <location>
        <position position="290"/>
    </location>
    <ligand>
        <name>phosphoenolpyruvate</name>
        <dbReference type="ChEBI" id="CHEBI:58702"/>
    </ligand>
</feature>
<comment type="cofactor">
    <cofactor evidence="5">
        <name>Mn(2+)</name>
        <dbReference type="ChEBI" id="CHEBI:29035"/>
    </cofactor>
    <cofactor evidence="5">
        <name>Co(2+)</name>
        <dbReference type="ChEBI" id="CHEBI:48828"/>
    </cofactor>
    <cofactor evidence="5">
        <name>Cd(2+)</name>
        <dbReference type="ChEBI" id="CHEBI:48775"/>
    </cofactor>
    <text evidence="5">Binds 1 divalent cation per subunit. The enzyme is active with manganese, cobalt or cadmium ions.</text>
</comment>
<protein>
    <recommendedName>
        <fullName evidence="6">Phospho-2-dehydro-3-deoxyheptonate aldolase</fullName>
        <ecNumber evidence="6">2.5.1.54</ecNumber>
    </recommendedName>
</protein>
<comment type="pathway">
    <text evidence="1 6">Metabolic intermediate biosynthesis; chorismate biosynthesis; chorismate from D-erythrose 4-phosphate and phosphoenolpyruvate: step 1/7.</text>
</comment>
<keyword evidence="5" id="KW-0104">Cadmium</keyword>